<sequence length="353" mass="39726">MIRALGFGMLALFLSLGLCTGVRVRCAADEYTPLKVIVSESHHRALYHWLAEAENGTLPESGVTVIHFDAHPDMSLPSYPIRSEWPEDIDKILERVTISSFQLAAVHIGLVSRIIWLKPDWSGYFPEGSYTFVLGEDSSGTLKVDHTSDYYVLMGSWSPANELRNTSRVEFQVRNLRNAVSDVTYLRSQKPQILDIDLDGYSTNNPDSQLLLRHGFSEGEIDRIREIFLPHQHTHSDNPLKRIEDVNAIRDIIKAIENGQEPRDIERTYNLSGLGLDAIDISDLVQIIGRDITKTRIDALCDHIIRSVGLPEHFASEKEIEKTTNDLISLIKSDRIDPDLITIARSVDDGSTP</sequence>
<protein>
    <submittedName>
        <fullName evidence="1">Uncharacterized protein</fullName>
    </submittedName>
</protein>
<dbReference type="AlphaFoldDB" id="A0A0F8YY28"/>
<accession>A0A0F8YY28</accession>
<evidence type="ECO:0000313" key="1">
    <source>
        <dbReference type="EMBL" id="KKK78775.1"/>
    </source>
</evidence>
<feature type="non-terminal residue" evidence="1">
    <location>
        <position position="353"/>
    </location>
</feature>
<proteinExistence type="predicted"/>
<dbReference type="InterPro" id="IPR024131">
    <property type="entry name" value="UPF0489"/>
</dbReference>
<dbReference type="Pfam" id="PF12640">
    <property type="entry name" value="UPF0489"/>
    <property type="match status" value="1"/>
</dbReference>
<name>A0A0F8YY28_9ZZZZ</name>
<dbReference type="EMBL" id="LAZR01054336">
    <property type="protein sequence ID" value="KKK78775.1"/>
    <property type="molecule type" value="Genomic_DNA"/>
</dbReference>
<gene>
    <name evidence="1" type="ORF">LCGC14_2840180</name>
</gene>
<organism evidence="1">
    <name type="scientific">marine sediment metagenome</name>
    <dbReference type="NCBI Taxonomy" id="412755"/>
    <lineage>
        <taxon>unclassified sequences</taxon>
        <taxon>metagenomes</taxon>
        <taxon>ecological metagenomes</taxon>
    </lineage>
</organism>
<dbReference type="PANTHER" id="PTHR13225:SF3">
    <property type="entry name" value="UPF0489 PROTEIN C5ORF22"/>
    <property type="match status" value="1"/>
</dbReference>
<dbReference type="PANTHER" id="PTHR13225">
    <property type="entry name" value="MISEXPRESSION SUPPRESSOR OF RAS 6"/>
    <property type="match status" value="1"/>
</dbReference>
<reference evidence="1" key="1">
    <citation type="journal article" date="2015" name="Nature">
        <title>Complex archaea that bridge the gap between prokaryotes and eukaryotes.</title>
        <authorList>
            <person name="Spang A."/>
            <person name="Saw J.H."/>
            <person name="Jorgensen S.L."/>
            <person name="Zaremba-Niedzwiedzka K."/>
            <person name="Martijn J."/>
            <person name="Lind A.E."/>
            <person name="van Eijk R."/>
            <person name="Schleper C."/>
            <person name="Guy L."/>
            <person name="Ettema T.J."/>
        </authorList>
    </citation>
    <scope>NUCLEOTIDE SEQUENCE</scope>
</reference>
<comment type="caution">
    <text evidence="1">The sequence shown here is derived from an EMBL/GenBank/DDBJ whole genome shotgun (WGS) entry which is preliminary data.</text>
</comment>